<dbReference type="AlphaFoldDB" id="A0A318HUB8"/>
<keyword evidence="2" id="KW-1185">Reference proteome</keyword>
<accession>A0A318HUB8</accession>
<dbReference type="Proteomes" id="UP000248314">
    <property type="component" value="Unassembled WGS sequence"/>
</dbReference>
<protein>
    <submittedName>
        <fullName evidence="1">Uncharacterized protein</fullName>
    </submittedName>
</protein>
<evidence type="ECO:0000313" key="2">
    <source>
        <dbReference type="Proteomes" id="UP000248314"/>
    </source>
</evidence>
<dbReference type="EMBL" id="QJJX01000060">
    <property type="protein sequence ID" value="PXX16644.1"/>
    <property type="molecule type" value="Genomic_DNA"/>
</dbReference>
<evidence type="ECO:0000313" key="1">
    <source>
        <dbReference type="EMBL" id="PXX16644.1"/>
    </source>
</evidence>
<proteinExistence type="predicted"/>
<name>A0A318HUB8_9BACT</name>
<comment type="caution">
    <text evidence="1">The sequence shown here is derived from an EMBL/GenBank/DDBJ whole genome shotgun (WGS) entry which is preliminary data.</text>
</comment>
<gene>
    <name evidence="1" type="ORF">EJ73_02731</name>
</gene>
<sequence length="39" mass="4458">MGYIKKILLTINQQSNEGKTITNINNITYFTAYIIAYST</sequence>
<reference evidence="1 2" key="1">
    <citation type="submission" date="2018-05" db="EMBL/GenBank/DDBJ databases">
        <title>Genomic Encyclopedia of Type Strains, Phase I: the one thousand microbial genomes (KMG-I) project.</title>
        <authorList>
            <person name="Kyrpides N."/>
        </authorList>
    </citation>
    <scope>NUCLEOTIDE SEQUENCE [LARGE SCALE GENOMIC DNA]</scope>
    <source>
        <strain evidence="1 2">DSM 15611</strain>
    </source>
</reference>
<organism evidence="1 2">
    <name type="scientific">Hoylesella shahii DSM 15611 = JCM 12083</name>
    <dbReference type="NCBI Taxonomy" id="1122991"/>
    <lineage>
        <taxon>Bacteria</taxon>
        <taxon>Pseudomonadati</taxon>
        <taxon>Bacteroidota</taxon>
        <taxon>Bacteroidia</taxon>
        <taxon>Bacteroidales</taxon>
        <taxon>Prevotellaceae</taxon>
        <taxon>Hoylesella</taxon>
    </lineage>
</organism>